<dbReference type="SMART" id="SM00086">
    <property type="entry name" value="PAC"/>
    <property type="match status" value="2"/>
</dbReference>
<evidence type="ECO:0008006" key="11">
    <source>
        <dbReference type="Google" id="ProtNLM"/>
    </source>
</evidence>
<dbReference type="PROSITE" id="PS50112">
    <property type="entry name" value="PAS"/>
    <property type="match status" value="2"/>
</dbReference>
<gene>
    <name evidence="9" type="ORF">MTR67_021890</name>
</gene>
<name>A0AAF0QTP1_SOLVR</name>
<feature type="domain" description="PAS" evidence="7">
    <location>
        <begin position="272"/>
        <end position="304"/>
    </location>
</feature>
<evidence type="ECO:0000256" key="6">
    <source>
        <dbReference type="ARBA" id="ARBA00023170"/>
    </source>
</evidence>
<accession>A0AAF0QTP1</accession>
<dbReference type="AlphaFoldDB" id="A0AAF0QTP1"/>
<evidence type="ECO:0000256" key="4">
    <source>
        <dbReference type="ARBA" id="ARBA00022643"/>
    </source>
</evidence>
<evidence type="ECO:0000313" key="9">
    <source>
        <dbReference type="EMBL" id="WMV28505.1"/>
    </source>
</evidence>
<keyword evidence="1" id="KW-0600">Photoreceptor protein</keyword>
<dbReference type="Gene3D" id="3.30.450.20">
    <property type="entry name" value="PAS domain"/>
    <property type="match status" value="2"/>
</dbReference>
<dbReference type="NCBIfam" id="TIGR00229">
    <property type="entry name" value="sensory_box"/>
    <property type="match status" value="1"/>
</dbReference>
<dbReference type="InterPro" id="IPR000700">
    <property type="entry name" value="PAS-assoc_C"/>
</dbReference>
<keyword evidence="2" id="KW-0716">Sensory transduction</keyword>
<evidence type="ECO:0000256" key="5">
    <source>
        <dbReference type="ARBA" id="ARBA00022991"/>
    </source>
</evidence>
<sequence length="436" mass="48549">MESQLGLIEKSFNVKYSDGVREALDELPDSFTITDPSISGHPIVYASRGFLKVFGYSKNEVLGKNGRVFQGPKTNRRSVMAIREAIREERGIQISLLNYRKDGTPFWMLFNMCPVYSEKDGRVVHFLGIQVPILRRRNSLGGGIGRNGGVCYDGGNCREYVYKCCRREVCSNSTMEVDRALSVDTVSGLDHTEVDVEGPCEASDQEKTKASVAVNNIMSVLANYSELNGRLVSDRRCCQSGMSLLSASLNISFGRIKQSFVLTDAHLPDMPIVYASDAFLKLTGFLRHEVLGRNCRFLSGEDTERGTQFQRFGALPKIKIFLSGGSAKGRYAVEQLIAILITFFLTLQIKQCIQNEQPCTVHILNYRKDGTSFWNFLHISPIRSASGKVAYFVGIQIEDTNESREKQGLNPEMRHRSVVAAVKVAVRGWSMGASTS</sequence>
<dbReference type="InterPro" id="IPR001610">
    <property type="entry name" value="PAC"/>
</dbReference>
<dbReference type="FunFam" id="3.30.450.20:FF:000153">
    <property type="entry name" value="Protein TWIN LOV 1 isoform D"/>
    <property type="match status" value="1"/>
</dbReference>
<dbReference type="Pfam" id="PF13426">
    <property type="entry name" value="PAS_9"/>
    <property type="match status" value="2"/>
</dbReference>
<dbReference type="PANTHER" id="PTHR47429:SF2">
    <property type="entry name" value="PROTEIN TWIN LOV 1"/>
    <property type="match status" value="1"/>
</dbReference>
<evidence type="ECO:0000259" key="7">
    <source>
        <dbReference type="PROSITE" id="PS50112"/>
    </source>
</evidence>
<protein>
    <recommendedName>
        <fullName evidence="11">LOV domain-containing protein</fullName>
    </recommendedName>
</protein>
<dbReference type="GO" id="GO:0005634">
    <property type="term" value="C:nucleus"/>
    <property type="evidence" value="ECO:0007669"/>
    <property type="project" value="TreeGrafter"/>
</dbReference>
<feature type="domain" description="PAS" evidence="7">
    <location>
        <begin position="16"/>
        <end position="89"/>
    </location>
</feature>
<dbReference type="GO" id="GO:0009637">
    <property type="term" value="P:response to blue light"/>
    <property type="evidence" value="ECO:0007669"/>
    <property type="project" value="UniProtKB-ARBA"/>
</dbReference>
<dbReference type="PROSITE" id="PS50113">
    <property type="entry name" value="PAC"/>
    <property type="match status" value="1"/>
</dbReference>
<dbReference type="CDD" id="cd00130">
    <property type="entry name" value="PAS"/>
    <property type="match status" value="2"/>
</dbReference>
<evidence type="ECO:0000256" key="3">
    <source>
        <dbReference type="ARBA" id="ARBA00022630"/>
    </source>
</evidence>
<dbReference type="GO" id="GO:0009881">
    <property type="term" value="F:photoreceptor activity"/>
    <property type="evidence" value="ECO:0007669"/>
    <property type="project" value="UniProtKB-KW"/>
</dbReference>
<evidence type="ECO:0000256" key="1">
    <source>
        <dbReference type="ARBA" id="ARBA00022543"/>
    </source>
</evidence>
<feature type="domain" description="PAC" evidence="8">
    <location>
        <begin position="357"/>
        <end position="411"/>
    </location>
</feature>
<dbReference type="InterPro" id="IPR000014">
    <property type="entry name" value="PAS"/>
</dbReference>
<reference evidence="9" key="1">
    <citation type="submission" date="2023-08" db="EMBL/GenBank/DDBJ databases">
        <title>A de novo genome assembly of Solanum verrucosum Schlechtendal, a Mexican diploid species geographically isolated from the other diploid A-genome species in potato relatives.</title>
        <authorList>
            <person name="Hosaka K."/>
        </authorList>
    </citation>
    <scope>NUCLEOTIDE SEQUENCE</scope>
    <source>
        <tissue evidence="9">Young leaves</tissue>
    </source>
</reference>
<keyword evidence="6" id="KW-0675">Receptor</keyword>
<dbReference type="SUPFAM" id="SSF55785">
    <property type="entry name" value="PYP-like sensor domain (PAS domain)"/>
    <property type="match status" value="2"/>
</dbReference>
<dbReference type="Proteomes" id="UP001234989">
    <property type="component" value="Chromosome 5"/>
</dbReference>
<keyword evidence="10" id="KW-1185">Reference proteome</keyword>
<organism evidence="9 10">
    <name type="scientific">Solanum verrucosum</name>
    <dbReference type="NCBI Taxonomy" id="315347"/>
    <lineage>
        <taxon>Eukaryota</taxon>
        <taxon>Viridiplantae</taxon>
        <taxon>Streptophyta</taxon>
        <taxon>Embryophyta</taxon>
        <taxon>Tracheophyta</taxon>
        <taxon>Spermatophyta</taxon>
        <taxon>Magnoliopsida</taxon>
        <taxon>eudicotyledons</taxon>
        <taxon>Gunneridae</taxon>
        <taxon>Pentapetalae</taxon>
        <taxon>asterids</taxon>
        <taxon>lamiids</taxon>
        <taxon>Solanales</taxon>
        <taxon>Solanaceae</taxon>
        <taxon>Solanoideae</taxon>
        <taxon>Solaneae</taxon>
        <taxon>Solanum</taxon>
    </lineage>
</organism>
<keyword evidence="4" id="KW-0288">FMN</keyword>
<proteinExistence type="predicted"/>
<keyword evidence="5" id="KW-0157">Chromophore</keyword>
<dbReference type="SMART" id="SM00091">
    <property type="entry name" value="PAS"/>
    <property type="match status" value="2"/>
</dbReference>
<evidence type="ECO:0000313" key="10">
    <source>
        <dbReference type="Proteomes" id="UP001234989"/>
    </source>
</evidence>
<dbReference type="PANTHER" id="PTHR47429">
    <property type="entry name" value="PROTEIN TWIN LOV 1"/>
    <property type="match status" value="1"/>
</dbReference>
<evidence type="ECO:0000256" key="2">
    <source>
        <dbReference type="ARBA" id="ARBA00022606"/>
    </source>
</evidence>
<evidence type="ECO:0000259" key="8">
    <source>
        <dbReference type="PROSITE" id="PS50113"/>
    </source>
</evidence>
<keyword evidence="3" id="KW-0285">Flavoprotein</keyword>
<dbReference type="EMBL" id="CP133616">
    <property type="protein sequence ID" value="WMV28505.1"/>
    <property type="molecule type" value="Genomic_DNA"/>
</dbReference>
<dbReference type="InterPro" id="IPR035965">
    <property type="entry name" value="PAS-like_dom_sf"/>
</dbReference>